<dbReference type="InterPro" id="IPR043858">
    <property type="entry name" value="DUF5820"/>
</dbReference>
<dbReference type="Pfam" id="PF19137">
    <property type="entry name" value="DUF5820"/>
    <property type="match status" value="1"/>
</dbReference>
<evidence type="ECO:0000313" key="1">
    <source>
        <dbReference type="EMBL" id="MCL9817929.1"/>
    </source>
</evidence>
<gene>
    <name evidence="1" type="ORF">AArcSt2_13380</name>
</gene>
<protein>
    <submittedName>
        <fullName evidence="1">DUF5820 family protein</fullName>
    </submittedName>
</protein>
<evidence type="ECO:0000313" key="2">
    <source>
        <dbReference type="Proteomes" id="UP001203207"/>
    </source>
</evidence>
<comment type="caution">
    <text evidence="1">The sequence shown here is derived from an EMBL/GenBank/DDBJ whole genome shotgun (WGS) entry which is preliminary data.</text>
</comment>
<proteinExistence type="predicted"/>
<name>A0AAE3FZ21_9EURY</name>
<dbReference type="RefSeq" id="WP_174654042.1">
    <property type="nucleotide sequence ID" value="NZ_JAKRVX010000006.1"/>
</dbReference>
<dbReference type="AlphaFoldDB" id="A0AAE3FZ21"/>
<accession>A0AAE3FZ21</accession>
<reference evidence="1" key="1">
    <citation type="journal article" date="2022" name="Syst. Appl. Microbiol.">
        <title>Natronocalculus amylovorans gen. nov., sp. nov., and Natranaeroarchaeum aerophilus sp. nov., dominant culturable amylolytic natronoarchaea from hypersaline soda lakes in southwestern Siberia.</title>
        <authorList>
            <person name="Sorokin D.Y."/>
            <person name="Elcheninov A.G."/>
            <person name="Khizhniak T.V."/>
            <person name="Koenen M."/>
            <person name="Bale N.J."/>
            <person name="Damste J.S.S."/>
            <person name="Kublanov I.V."/>
        </authorList>
    </citation>
    <scope>NUCLEOTIDE SEQUENCE</scope>
    <source>
        <strain evidence="1">AArc-St2</strain>
    </source>
</reference>
<reference evidence="1" key="2">
    <citation type="submission" date="2022-02" db="EMBL/GenBank/DDBJ databases">
        <authorList>
            <person name="Elcheninov A.G."/>
            <person name="Sorokin D.Y."/>
            <person name="Kublanov I.V."/>
        </authorList>
    </citation>
    <scope>NUCLEOTIDE SEQUENCE</scope>
    <source>
        <strain evidence="1">AArc-St2</strain>
    </source>
</reference>
<keyword evidence="2" id="KW-1185">Reference proteome</keyword>
<sequence length="129" mass="14379">MDTDALPDAWGVWNAEPEGRIILAYRPDVFNSADFDAACLPTIYVTNGSPRRRPGAGSVETDTWRVILFVEPDVEVSQSTFDSRDAAIDEAVVQATKFAEGEIAYRSAYQVPREEYLDMLDELTGRETV</sequence>
<dbReference type="Proteomes" id="UP001203207">
    <property type="component" value="Unassembled WGS sequence"/>
</dbReference>
<organism evidence="1 2">
    <name type="scientific">Natronocalculus amylovorans</name>
    <dbReference type="NCBI Taxonomy" id="2917812"/>
    <lineage>
        <taxon>Archaea</taxon>
        <taxon>Methanobacteriati</taxon>
        <taxon>Methanobacteriota</taxon>
        <taxon>Stenosarchaea group</taxon>
        <taxon>Halobacteria</taxon>
        <taxon>Halobacteriales</taxon>
        <taxon>Haloferacaceae</taxon>
        <taxon>Natronocalculus</taxon>
    </lineage>
</organism>
<dbReference type="EMBL" id="JAKRVX010000006">
    <property type="protein sequence ID" value="MCL9817929.1"/>
    <property type="molecule type" value="Genomic_DNA"/>
</dbReference>